<sequence length="35" mass="4032">MTYYQGDRFSALVNTDVNGDGNTNALAFYVEYEHR</sequence>
<comment type="caution">
    <text evidence="1">The sequence shown here is derived from an EMBL/GenBank/DDBJ whole genome shotgun (WGS) entry which is preliminary data.</text>
</comment>
<organism evidence="1 2">
    <name type="scientific">Hydrobacter penzbergensis</name>
    <dbReference type="NCBI Taxonomy" id="1235997"/>
    <lineage>
        <taxon>Bacteria</taxon>
        <taxon>Pseudomonadati</taxon>
        <taxon>Bacteroidota</taxon>
        <taxon>Chitinophagia</taxon>
        <taxon>Chitinophagales</taxon>
        <taxon>Chitinophagaceae</taxon>
        <taxon>Hydrobacter</taxon>
    </lineage>
</organism>
<protein>
    <submittedName>
        <fullName evidence="1">Uncharacterized protein</fullName>
    </submittedName>
</protein>
<evidence type="ECO:0000313" key="1">
    <source>
        <dbReference type="EMBL" id="SDX30767.1"/>
    </source>
</evidence>
<dbReference type="EMBL" id="FNNO01000013">
    <property type="protein sequence ID" value="SDX30767.1"/>
    <property type="molecule type" value="Genomic_DNA"/>
</dbReference>
<proteinExistence type="predicted"/>
<evidence type="ECO:0000313" key="2">
    <source>
        <dbReference type="Proteomes" id="UP000198711"/>
    </source>
</evidence>
<reference evidence="1 2" key="1">
    <citation type="submission" date="2016-10" db="EMBL/GenBank/DDBJ databases">
        <authorList>
            <person name="Varghese N."/>
            <person name="Submissions S."/>
        </authorList>
    </citation>
    <scope>NUCLEOTIDE SEQUENCE [LARGE SCALE GENOMIC DNA]</scope>
    <source>
        <strain evidence="1 2">DSM 25353</strain>
    </source>
</reference>
<name>A0A8X8IEA9_9BACT</name>
<keyword evidence="2" id="KW-1185">Reference proteome</keyword>
<dbReference type="Proteomes" id="UP000198711">
    <property type="component" value="Unassembled WGS sequence"/>
</dbReference>
<dbReference type="AlphaFoldDB" id="A0A8X8IEA9"/>
<gene>
    <name evidence="1" type="ORF">SAMN05444410_11310</name>
</gene>
<accession>A0A8X8IEA9</accession>